<reference evidence="2" key="1">
    <citation type="submission" date="2016-10" db="EMBL/GenBank/DDBJ databases">
        <title>Sequence of Gallionella enrichment culture.</title>
        <authorList>
            <person name="Poehlein A."/>
            <person name="Muehling M."/>
            <person name="Daniel R."/>
        </authorList>
    </citation>
    <scope>NUCLEOTIDE SEQUENCE</scope>
</reference>
<evidence type="ECO:0000313" key="2">
    <source>
        <dbReference type="EMBL" id="OIQ79797.1"/>
    </source>
</evidence>
<gene>
    <name evidence="2" type="ORF">GALL_384550</name>
</gene>
<accession>A0A1J5QV80</accession>
<feature type="region of interest" description="Disordered" evidence="1">
    <location>
        <begin position="617"/>
        <end position="636"/>
    </location>
</feature>
<feature type="compositionally biased region" description="Gly residues" evidence="1">
    <location>
        <begin position="752"/>
        <end position="762"/>
    </location>
</feature>
<feature type="region of interest" description="Disordered" evidence="1">
    <location>
        <begin position="151"/>
        <end position="184"/>
    </location>
</feature>
<feature type="region of interest" description="Disordered" evidence="1">
    <location>
        <begin position="752"/>
        <end position="846"/>
    </location>
</feature>
<organism evidence="2">
    <name type="scientific">mine drainage metagenome</name>
    <dbReference type="NCBI Taxonomy" id="410659"/>
    <lineage>
        <taxon>unclassified sequences</taxon>
        <taxon>metagenomes</taxon>
        <taxon>ecological metagenomes</taxon>
    </lineage>
</organism>
<feature type="compositionally biased region" description="Basic and acidic residues" evidence="1">
    <location>
        <begin position="152"/>
        <end position="184"/>
    </location>
</feature>
<evidence type="ECO:0000256" key="1">
    <source>
        <dbReference type="SAM" id="MobiDB-lite"/>
    </source>
</evidence>
<proteinExistence type="predicted"/>
<dbReference type="AlphaFoldDB" id="A0A1J5QV80"/>
<dbReference type="EMBL" id="MLJW01001158">
    <property type="protein sequence ID" value="OIQ79797.1"/>
    <property type="molecule type" value="Genomic_DNA"/>
</dbReference>
<feature type="compositionally biased region" description="Low complexity" evidence="1">
    <location>
        <begin position="833"/>
        <end position="846"/>
    </location>
</feature>
<feature type="compositionally biased region" description="Low complexity" evidence="1">
    <location>
        <begin position="792"/>
        <end position="810"/>
    </location>
</feature>
<protein>
    <submittedName>
        <fullName evidence="2">Uncharacterized protein</fullName>
    </submittedName>
</protein>
<sequence length="846" mass="91145">MLVLLVGSAGHTGTGLAHVVRDADPQRRVAARGAQVHEPDLLAPRHRDEHTPGRLGEQCLERRHAVARADGVERHTRTDAEPQARLDERLGEAALGEVVGRVDQVVSRGVDQDLREGALGREVDPRREPAEVGVHDVRPRRAVQLSACGAEQVDRQSRDGPARRCRAGDVVDHAEDPDDRRRMDRGVDLPRLAGAVVQRDVPAGDRDAEGLAGVRETLDGLHELPHRVRVLGRAEVQAVGDRERARARGGDVAVRLGEGELGAGVRVELGPAAVRVGRERDAEPGGLVDADHAAVVRLGQARVALHEPVVLVGDPGLRGQVRRAEQAQQRRPEPLRGRRTRVLRVGVGPAEGRGVEAVLPRRARVRPVVDGALVGDGARQDVDDLHAVVVDHEATGVGDLADDGGLDVPLAGDREELVELGRGDDGHHALLRLRHEDLAGRQARVAQQHLVELDVHAAVAVARELARRARDPGGPEVLDALDDVRREELEAALDEHLLHERVADLDARPLGRLRVVEGLARQDRRAADAVAARARAEQHDLVPDARRVREVDVLVPEHPHAQRVHERVALVGGVEDDLAADVREPQAVAVAADPGDHAVHDAGGVRVVDRAEPQLVHDRHRARAHRDDVADDPADAGRGTLVRLDEARVVVGLDLERDGPAVADVDDARVLADADEQVLLHRRRRLVAERAEVHLRGLVRAVLGPHHRVHRELGRGRAAAEEVVDLLILLGLETELRVGHLLVGSGLGIRDGVEGHGLGGRSGGRRGHRIPHERPAQTTPRIPARPTPPAHPTRTAGRGRARASSARPPGMLGPSGRPLACWDEGAPWERNARSPAPSSSASRTAG</sequence>
<comment type="caution">
    <text evidence="2">The sequence shown here is derived from an EMBL/GenBank/DDBJ whole genome shotgun (WGS) entry which is preliminary data.</text>
</comment>
<name>A0A1J5QV80_9ZZZZ</name>